<evidence type="ECO:0000313" key="2">
    <source>
        <dbReference type="EMBL" id="KAL2852757.1"/>
    </source>
</evidence>
<name>A0ABR4KKF2_9EURO</name>
<dbReference type="RefSeq" id="XP_070900579.1">
    <property type="nucleotide sequence ID" value="XM_071049441.1"/>
</dbReference>
<gene>
    <name evidence="2" type="ORF">BJX68DRAFT_58131</name>
</gene>
<protein>
    <submittedName>
        <fullName evidence="2">Uncharacterized protein</fullName>
    </submittedName>
</protein>
<organism evidence="2 3">
    <name type="scientific">Aspergillus pseudodeflectus</name>
    <dbReference type="NCBI Taxonomy" id="176178"/>
    <lineage>
        <taxon>Eukaryota</taxon>
        <taxon>Fungi</taxon>
        <taxon>Dikarya</taxon>
        <taxon>Ascomycota</taxon>
        <taxon>Pezizomycotina</taxon>
        <taxon>Eurotiomycetes</taxon>
        <taxon>Eurotiomycetidae</taxon>
        <taxon>Eurotiales</taxon>
        <taxon>Aspergillaceae</taxon>
        <taxon>Aspergillus</taxon>
        <taxon>Aspergillus subgen. Nidulantes</taxon>
    </lineage>
</organism>
<keyword evidence="3" id="KW-1185">Reference proteome</keyword>
<dbReference type="EMBL" id="JBFXLR010000015">
    <property type="protein sequence ID" value="KAL2852757.1"/>
    <property type="molecule type" value="Genomic_DNA"/>
</dbReference>
<accession>A0ABR4KKF2</accession>
<feature type="compositionally biased region" description="Basic and acidic residues" evidence="1">
    <location>
        <begin position="13"/>
        <end position="26"/>
    </location>
</feature>
<feature type="compositionally biased region" description="Polar residues" evidence="1">
    <location>
        <begin position="1"/>
        <end position="11"/>
    </location>
</feature>
<proteinExistence type="predicted"/>
<dbReference type="Proteomes" id="UP001610444">
    <property type="component" value="Unassembled WGS sequence"/>
</dbReference>
<comment type="caution">
    <text evidence="2">The sequence shown here is derived from an EMBL/GenBank/DDBJ whole genome shotgun (WGS) entry which is preliminary data.</text>
</comment>
<sequence>MLRSLNISIHGSKTREGSRGAKFQREGTVEPWSPHSIFSVYYLYKGGRARIPLTSPRKTTGSIYHDEGAAERASIKSQESSSGRSWCQLIPSSGGWTLHRQADSTEPDDRSTALSGYWISGCMISPTSSMRNHVSIGEPSLSPLFQCFHQISIQAELFPGLAQIQELQPLNAIDQFG</sequence>
<dbReference type="GeneID" id="98164605"/>
<evidence type="ECO:0000313" key="3">
    <source>
        <dbReference type="Proteomes" id="UP001610444"/>
    </source>
</evidence>
<feature type="region of interest" description="Disordered" evidence="1">
    <location>
        <begin position="1"/>
        <end position="26"/>
    </location>
</feature>
<reference evidence="2 3" key="1">
    <citation type="submission" date="2024-07" db="EMBL/GenBank/DDBJ databases">
        <title>Section-level genome sequencing and comparative genomics of Aspergillus sections Usti and Cavernicolus.</title>
        <authorList>
            <consortium name="Lawrence Berkeley National Laboratory"/>
            <person name="Nybo J.L."/>
            <person name="Vesth T.C."/>
            <person name="Theobald S."/>
            <person name="Frisvad J.C."/>
            <person name="Larsen T.O."/>
            <person name="Kjaerboelling I."/>
            <person name="Rothschild-Mancinelli K."/>
            <person name="Lyhne E.K."/>
            <person name="Kogle M.E."/>
            <person name="Barry K."/>
            <person name="Clum A."/>
            <person name="Na H."/>
            <person name="Ledsgaard L."/>
            <person name="Lin J."/>
            <person name="Lipzen A."/>
            <person name="Kuo A."/>
            <person name="Riley R."/>
            <person name="Mondo S."/>
            <person name="LaButti K."/>
            <person name="Haridas S."/>
            <person name="Pangalinan J."/>
            <person name="Salamov A.A."/>
            <person name="Simmons B.A."/>
            <person name="Magnuson J.K."/>
            <person name="Chen J."/>
            <person name="Drula E."/>
            <person name="Henrissat B."/>
            <person name="Wiebenga A."/>
            <person name="Lubbers R.J."/>
            <person name="Gomes A.C."/>
            <person name="Macurrencykelacurrency M.R."/>
            <person name="Stajich J."/>
            <person name="Grigoriev I.V."/>
            <person name="Mortensen U.H."/>
            <person name="De vries R.P."/>
            <person name="Baker S.E."/>
            <person name="Andersen M.R."/>
        </authorList>
    </citation>
    <scope>NUCLEOTIDE SEQUENCE [LARGE SCALE GENOMIC DNA]</scope>
    <source>
        <strain evidence="2 3">CBS 756.74</strain>
    </source>
</reference>
<evidence type="ECO:0000256" key="1">
    <source>
        <dbReference type="SAM" id="MobiDB-lite"/>
    </source>
</evidence>